<evidence type="ECO:0000256" key="3">
    <source>
        <dbReference type="PIRSR" id="PIRSR000103-1"/>
    </source>
</evidence>
<evidence type="ECO:0000313" key="6">
    <source>
        <dbReference type="EMBL" id="RBW61551.1"/>
    </source>
</evidence>
<dbReference type="PANTHER" id="PTHR22981">
    <property type="entry name" value="3-HYDROXYISOBUTYRATE DEHYDROGENASE-RELATED"/>
    <property type="match status" value="1"/>
</dbReference>
<dbReference type="InterPro" id="IPR015815">
    <property type="entry name" value="HIBADH-related"/>
</dbReference>
<keyword evidence="1" id="KW-0560">Oxidoreductase</keyword>
<dbReference type="PIRSF" id="PIRSF000103">
    <property type="entry name" value="HIBADH"/>
    <property type="match status" value="1"/>
</dbReference>
<name>A0A366X8H7_9RHOB</name>
<dbReference type="InterPro" id="IPR036291">
    <property type="entry name" value="NAD(P)-bd_dom_sf"/>
</dbReference>
<feature type="domain" description="3-hydroxyisobutyrate dehydrogenase-like NAD-binding" evidence="5">
    <location>
        <begin position="159"/>
        <end position="262"/>
    </location>
</feature>
<accession>A0A366X8H7</accession>
<dbReference type="InterPro" id="IPR029154">
    <property type="entry name" value="HIBADH-like_NADP-bd"/>
</dbReference>
<comment type="caution">
    <text evidence="6">The sequence shown here is derived from an EMBL/GenBank/DDBJ whole genome shotgun (WGS) entry which is preliminary data.</text>
</comment>
<dbReference type="OrthoDB" id="9812907at2"/>
<dbReference type="InterPro" id="IPR013328">
    <property type="entry name" value="6PGD_dom2"/>
</dbReference>
<dbReference type="Gene3D" id="3.40.50.720">
    <property type="entry name" value="NAD(P)-binding Rossmann-like Domain"/>
    <property type="match status" value="1"/>
</dbReference>
<dbReference type="InterPro" id="IPR006115">
    <property type="entry name" value="6PGDH_NADP-bd"/>
</dbReference>
<dbReference type="GO" id="GO:0016616">
    <property type="term" value="F:oxidoreductase activity, acting on the CH-OH group of donors, NAD or NADP as acceptor"/>
    <property type="evidence" value="ECO:0007669"/>
    <property type="project" value="TreeGrafter"/>
</dbReference>
<dbReference type="Pfam" id="PF03446">
    <property type="entry name" value="NAD_binding_2"/>
    <property type="match status" value="1"/>
</dbReference>
<organism evidence="6 7">
    <name type="scientific">Phaeobacter gallaeciensis</name>
    <dbReference type="NCBI Taxonomy" id="60890"/>
    <lineage>
        <taxon>Bacteria</taxon>
        <taxon>Pseudomonadati</taxon>
        <taxon>Pseudomonadota</taxon>
        <taxon>Alphaproteobacteria</taxon>
        <taxon>Rhodobacterales</taxon>
        <taxon>Roseobacteraceae</taxon>
        <taxon>Phaeobacter</taxon>
    </lineage>
</organism>
<feature type="active site" evidence="3">
    <location>
        <position position="165"/>
    </location>
</feature>
<evidence type="ECO:0000313" key="7">
    <source>
        <dbReference type="Proteomes" id="UP000252706"/>
    </source>
</evidence>
<dbReference type="GO" id="GO:0050661">
    <property type="term" value="F:NADP binding"/>
    <property type="evidence" value="ECO:0007669"/>
    <property type="project" value="InterPro"/>
</dbReference>
<evidence type="ECO:0000259" key="5">
    <source>
        <dbReference type="Pfam" id="PF14833"/>
    </source>
</evidence>
<feature type="domain" description="6-phosphogluconate dehydrogenase NADP-binding" evidence="4">
    <location>
        <begin position="2"/>
        <end position="153"/>
    </location>
</feature>
<dbReference type="InterPro" id="IPR008927">
    <property type="entry name" value="6-PGluconate_DH-like_C_sf"/>
</dbReference>
<dbReference type="RefSeq" id="WP_113821812.1">
    <property type="nucleotide sequence ID" value="NZ_QOCE01000005.1"/>
</dbReference>
<evidence type="ECO:0000259" key="4">
    <source>
        <dbReference type="Pfam" id="PF03446"/>
    </source>
</evidence>
<proteinExistence type="predicted"/>
<protein>
    <submittedName>
        <fullName evidence="6">NAD(P)-dependent oxidoreductase</fullName>
    </submittedName>
</protein>
<gene>
    <name evidence="6" type="ORF">DS909_02225</name>
</gene>
<dbReference type="Pfam" id="PF14833">
    <property type="entry name" value="NAD_binding_11"/>
    <property type="match status" value="1"/>
</dbReference>
<sequence length="268" mass="28765">MIGVAGCGRMGAPMLESLVRAGIRATGFDVKSAPDFANLHAQVTQDPLGFASNLETLITVVRDISQTEDVLFGQQNLINAPHLKRIIVSSTLSPRYVLDLRERVSKTITLIDAPMSGAQIAAKEARLSFMLGGADADLDAAQPLFNAMGAHFHRMGAYGAGMQAKVLNNLLAASNTAMTRLVLDWADGAGLDERKLLDLIHTSSGQNWFASGFEDIEFSRDGLSEDNTIGILIKDVSSALDAAPAHADTALPKAVQDLIRTLEPRKRR</sequence>
<dbReference type="PANTHER" id="PTHR22981:SF7">
    <property type="entry name" value="3-HYDROXYISOBUTYRATE DEHYDROGENASE, MITOCHONDRIAL"/>
    <property type="match status" value="1"/>
</dbReference>
<dbReference type="AlphaFoldDB" id="A0A366X8H7"/>
<dbReference type="EMBL" id="QOCE01000005">
    <property type="protein sequence ID" value="RBW61551.1"/>
    <property type="molecule type" value="Genomic_DNA"/>
</dbReference>
<keyword evidence="2" id="KW-0520">NAD</keyword>
<evidence type="ECO:0000256" key="2">
    <source>
        <dbReference type="ARBA" id="ARBA00023027"/>
    </source>
</evidence>
<dbReference type="Gene3D" id="1.10.1040.10">
    <property type="entry name" value="N-(1-d-carboxylethyl)-l-norvaline Dehydrogenase, domain 2"/>
    <property type="match status" value="1"/>
</dbReference>
<evidence type="ECO:0000256" key="1">
    <source>
        <dbReference type="ARBA" id="ARBA00023002"/>
    </source>
</evidence>
<dbReference type="Proteomes" id="UP000252706">
    <property type="component" value="Unassembled WGS sequence"/>
</dbReference>
<dbReference type="SUPFAM" id="SSF51735">
    <property type="entry name" value="NAD(P)-binding Rossmann-fold domains"/>
    <property type="match status" value="1"/>
</dbReference>
<reference evidence="6 7" key="1">
    <citation type="submission" date="2018-07" db="EMBL/GenBank/DDBJ databases">
        <title>Modular assembly of carbohydrate-degrading microbial communities in the ocean.</title>
        <authorList>
            <person name="Enke T.N."/>
            <person name="Datta M.S."/>
            <person name="Schwartzman J.A."/>
            <person name="Cermak N."/>
            <person name="Schmitz D.A."/>
            <person name="Barrere J."/>
            <person name="Cordero O.X."/>
        </authorList>
    </citation>
    <scope>NUCLEOTIDE SEQUENCE [LARGE SCALE GENOMIC DNA]</scope>
    <source>
        <strain evidence="6 7">C3M10</strain>
    </source>
</reference>
<dbReference type="GO" id="GO:0051287">
    <property type="term" value="F:NAD binding"/>
    <property type="evidence" value="ECO:0007669"/>
    <property type="project" value="InterPro"/>
</dbReference>
<dbReference type="SUPFAM" id="SSF48179">
    <property type="entry name" value="6-phosphogluconate dehydrogenase C-terminal domain-like"/>
    <property type="match status" value="1"/>
</dbReference>